<proteinExistence type="predicted"/>
<dbReference type="AlphaFoldDB" id="A0A443ZZB3"/>
<accession>A0A443ZZB3</accession>
<protein>
    <submittedName>
        <fullName evidence="1">Uncharacterized protein</fullName>
    </submittedName>
</protein>
<comment type="caution">
    <text evidence="1">The sequence shown here is derived from an EMBL/GenBank/DDBJ whole genome shotgun (WGS) entry which is preliminary data.</text>
</comment>
<sequence length="186" mass="21049">MTRKYSDDLAKPIKLAPLGLLHTPEHCDARSKAHIAEVERRMGLLFEAHGVIAGDWKNLCWSLALDLPGFQVTSSQPVGRRKCWDELTRALLVLSIDELRAVEPSVTAATQRLAEQEPWLQMVRHAKGDERLRSESTRPTDPRLLSMLRDSRDLMIASGQITDEPGAFARKYLAVNYAQHEPRNEQ</sequence>
<evidence type="ECO:0000313" key="2">
    <source>
        <dbReference type="Proteomes" id="UP000288983"/>
    </source>
</evidence>
<evidence type="ECO:0000313" key="1">
    <source>
        <dbReference type="EMBL" id="RWU26746.1"/>
    </source>
</evidence>
<dbReference type="RefSeq" id="WP_128321870.1">
    <property type="nucleotide sequence ID" value="NZ_QJRG01000033.1"/>
</dbReference>
<dbReference type="EMBL" id="QJRG01000033">
    <property type="protein sequence ID" value="RWU26746.1"/>
    <property type="molecule type" value="Genomic_DNA"/>
</dbReference>
<name>A0A443ZZB3_9PSED</name>
<organism evidence="1 2">
    <name type="scientific">Pseudomonas alkylphenolica</name>
    <dbReference type="NCBI Taxonomy" id="237609"/>
    <lineage>
        <taxon>Bacteria</taxon>
        <taxon>Pseudomonadati</taxon>
        <taxon>Pseudomonadota</taxon>
        <taxon>Gammaproteobacteria</taxon>
        <taxon>Pseudomonadales</taxon>
        <taxon>Pseudomonadaceae</taxon>
        <taxon>Pseudomonas</taxon>
    </lineage>
</organism>
<dbReference type="Proteomes" id="UP000288983">
    <property type="component" value="Unassembled WGS sequence"/>
</dbReference>
<gene>
    <name evidence="1" type="ORF">DM813_02630</name>
</gene>
<reference evidence="1 2" key="1">
    <citation type="submission" date="2018-06" db="EMBL/GenBank/DDBJ databases">
        <title>Bacteria isolated from soil of Wuhan.</title>
        <authorList>
            <person name="Wei X."/>
            <person name="Chunhua H."/>
        </authorList>
    </citation>
    <scope>NUCLEOTIDE SEQUENCE [LARGE SCALE GENOMIC DNA]</scope>
    <source>
        <strain evidence="2">xwS2</strain>
    </source>
</reference>